<proteinExistence type="predicted"/>
<evidence type="ECO:0000313" key="2">
    <source>
        <dbReference type="Proteomes" id="UP000184188"/>
    </source>
</evidence>
<dbReference type="EMBL" id="KV878337">
    <property type="protein sequence ID" value="OJJ50381.1"/>
    <property type="molecule type" value="Genomic_DNA"/>
</dbReference>
<dbReference type="VEuPathDB" id="FungiDB:ASPZODRAFT_13464"/>
<dbReference type="RefSeq" id="XP_022584891.1">
    <property type="nucleotide sequence ID" value="XM_022723590.1"/>
</dbReference>
<evidence type="ECO:0000313" key="1">
    <source>
        <dbReference type="EMBL" id="OJJ50381.1"/>
    </source>
</evidence>
<reference evidence="2" key="1">
    <citation type="journal article" date="2017" name="Genome Biol.">
        <title>Comparative genomics reveals high biological diversity and specific adaptations in the industrially and medically important fungal genus Aspergillus.</title>
        <authorList>
            <person name="de Vries R.P."/>
            <person name="Riley R."/>
            <person name="Wiebenga A."/>
            <person name="Aguilar-Osorio G."/>
            <person name="Amillis S."/>
            <person name="Uchima C.A."/>
            <person name="Anderluh G."/>
            <person name="Asadollahi M."/>
            <person name="Askin M."/>
            <person name="Barry K."/>
            <person name="Battaglia E."/>
            <person name="Bayram O."/>
            <person name="Benocci T."/>
            <person name="Braus-Stromeyer S.A."/>
            <person name="Caldana C."/>
            <person name="Canovas D."/>
            <person name="Cerqueira G.C."/>
            <person name="Chen F."/>
            <person name="Chen W."/>
            <person name="Choi C."/>
            <person name="Clum A."/>
            <person name="Dos Santos R.A."/>
            <person name="Damasio A.R."/>
            <person name="Diallinas G."/>
            <person name="Emri T."/>
            <person name="Fekete E."/>
            <person name="Flipphi M."/>
            <person name="Freyberg S."/>
            <person name="Gallo A."/>
            <person name="Gournas C."/>
            <person name="Habgood R."/>
            <person name="Hainaut M."/>
            <person name="Harispe M.L."/>
            <person name="Henrissat B."/>
            <person name="Hilden K.S."/>
            <person name="Hope R."/>
            <person name="Hossain A."/>
            <person name="Karabika E."/>
            <person name="Karaffa L."/>
            <person name="Karanyi Z."/>
            <person name="Krasevec N."/>
            <person name="Kuo A."/>
            <person name="Kusch H."/>
            <person name="LaButti K."/>
            <person name="Lagendijk E.L."/>
            <person name="Lapidus A."/>
            <person name="Levasseur A."/>
            <person name="Lindquist E."/>
            <person name="Lipzen A."/>
            <person name="Logrieco A.F."/>
            <person name="MacCabe A."/>
            <person name="Maekelae M.R."/>
            <person name="Malavazi I."/>
            <person name="Melin P."/>
            <person name="Meyer V."/>
            <person name="Mielnichuk N."/>
            <person name="Miskei M."/>
            <person name="Molnar A.P."/>
            <person name="Mule G."/>
            <person name="Ngan C.Y."/>
            <person name="Orejas M."/>
            <person name="Orosz E."/>
            <person name="Ouedraogo J.P."/>
            <person name="Overkamp K.M."/>
            <person name="Park H.-S."/>
            <person name="Perrone G."/>
            <person name="Piumi F."/>
            <person name="Punt P.J."/>
            <person name="Ram A.F."/>
            <person name="Ramon A."/>
            <person name="Rauscher S."/>
            <person name="Record E."/>
            <person name="Riano-Pachon D.M."/>
            <person name="Robert V."/>
            <person name="Roehrig J."/>
            <person name="Ruller R."/>
            <person name="Salamov A."/>
            <person name="Salih N.S."/>
            <person name="Samson R.A."/>
            <person name="Sandor E."/>
            <person name="Sanguinetti M."/>
            <person name="Schuetze T."/>
            <person name="Sepcic K."/>
            <person name="Shelest E."/>
            <person name="Sherlock G."/>
            <person name="Sophianopoulou V."/>
            <person name="Squina F.M."/>
            <person name="Sun H."/>
            <person name="Susca A."/>
            <person name="Todd R.B."/>
            <person name="Tsang A."/>
            <person name="Unkles S.E."/>
            <person name="van de Wiele N."/>
            <person name="van Rossen-Uffink D."/>
            <person name="Oliveira J.V."/>
            <person name="Vesth T.C."/>
            <person name="Visser J."/>
            <person name="Yu J.-H."/>
            <person name="Zhou M."/>
            <person name="Andersen M.R."/>
            <person name="Archer D.B."/>
            <person name="Baker S.E."/>
            <person name="Benoit I."/>
            <person name="Brakhage A.A."/>
            <person name="Braus G.H."/>
            <person name="Fischer R."/>
            <person name="Frisvad J.C."/>
            <person name="Goldman G.H."/>
            <person name="Houbraken J."/>
            <person name="Oakley B."/>
            <person name="Pocsi I."/>
            <person name="Scazzocchio C."/>
            <person name="Seiboth B."/>
            <person name="vanKuyk P.A."/>
            <person name="Wortman J."/>
            <person name="Dyer P.S."/>
            <person name="Grigoriev I.V."/>
        </authorList>
    </citation>
    <scope>NUCLEOTIDE SEQUENCE [LARGE SCALE GENOMIC DNA]</scope>
    <source>
        <strain evidence="2">CBS 506.65</strain>
    </source>
</reference>
<sequence>MKIEERVEESEGFDAVQHHRLRMLRCLPLSSKSKAFARNIITVEGNMRQNLRREEYLHELIQGLQEAQGCTPEDKTQLDKWEQEIQRRRRDYWTHTREWHQRESLCPPGPLKRGFDAWRATPNWYLHSDLRDYCAARVGCCGRSCGCCERRGEQATDQTRLAVGHCTVERGCCIRDCGFELTVEEKKEYHKAFGVSMDRPNNIFVERIVTLHILGISINE</sequence>
<protein>
    <submittedName>
        <fullName evidence="1">Uncharacterized protein</fullName>
    </submittedName>
</protein>
<dbReference type="AlphaFoldDB" id="A0A1L9STE2"/>
<dbReference type="GeneID" id="34610055"/>
<organism evidence="1 2">
    <name type="scientific">Penicilliopsis zonata CBS 506.65</name>
    <dbReference type="NCBI Taxonomy" id="1073090"/>
    <lineage>
        <taxon>Eukaryota</taxon>
        <taxon>Fungi</taxon>
        <taxon>Dikarya</taxon>
        <taxon>Ascomycota</taxon>
        <taxon>Pezizomycotina</taxon>
        <taxon>Eurotiomycetes</taxon>
        <taxon>Eurotiomycetidae</taxon>
        <taxon>Eurotiales</taxon>
        <taxon>Aspergillaceae</taxon>
        <taxon>Penicilliopsis</taxon>
    </lineage>
</organism>
<keyword evidence="2" id="KW-1185">Reference proteome</keyword>
<gene>
    <name evidence="1" type="ORF">ASPZODRAFT_13464</name>
</gene>
<dbReference type="STRING" id="1073090.A0A1L9STE2"/>
<dbReference type="Proteomes" id="UP000184188">
    <property type="component" value="Unassembled WGS sequence"/>
</dbReference>
<dbReference type="OrthoDB" id="4440408at2759"/>
<accession>A0A1L9STE2</accession>
<name>A0A1L9STE2_9EURO</name>